<dbReference type="InterPro" id="IPR007474">
    <property type="entry name" value="ApaG_domain"/>
</dbReference>
<gene>
    <name evidence="2" type="ORF">DSM00_3100</name>
</gene>
<feature type="domain" description="ApaG" evidence="1">
    <location>
        <begin position="3"/>
        <end position="128"/>
    </location>
</feature>
<dbReference type="InterPro" id="IPR036767">
    <property type="entry name" value="ApaG_sf"/>
</dbReference>
<dbReference type="Proteomes" id="UP000289238">
    <property type="component" value="Unassembled WGS sequence"/>
</dbReference>
<protein>
    <recommendedName>
        <fullName evidence="1">ApaG domain-containing protein</fullName>
    </recommendedName>
</protein>
<dbReference type="PANTHER" id="PTHR14289:SF16">
    <property type="entry name" value="POLYMERASE DELTA-INTERACTING PROTEIN 2"/>
    <property type="match status" value="1"/>
</dbReference>
<evidence type="ECO:0000259" key="1">
    <source>
        <dbReference type="PROSITE" id="PS51087"/>
    </source>
</evidence>
<dbReference type="SUPFAM" id="SSF110069">
    <property type="entry name" value="ApaG-like"/>
    <property type="match status" value="1"/>
</dbReference>
<dbReference type="OrthoDB" id="9795226at2"/>
<dbReference type="PANTHER" id="PTHR14289">
    <property type="entry name" value="F-BOX ONLY PROTEIN 3"/>
    <property type="match status" value="1"/>
</dbReference>
<accession>A0A4Q0P445</accession>
<proteinExistence type="predicted"/>
<sequence length="128" mass="14501">MVEQITKGIRVSVDTHFEGSFMKNNETYYAYGYQISITNNSRDTVQLLSRSWFIFDALNNPERVVGEGVIGKKPVLKTGETHTYSSGCLLKSPFGSMRGYYIMINFATSEQFKVEIPSFNLNAIHTLN</sequence>
<reference evidence="2 3" key="1">
    <citation type="submission" date="2018-07" db="EMBL/GenBank/DDBJ databases">
        <title>Leeuwenhoekiella genomics.</title>
        <authorList>
            <person name="Tahon G."/>
            <person name="Willems A."/>
        </authorList>
    </citation>
    <scope>NUCLEOTIDE SEQUENCE [LARGE SCALE GENOMIC DNA]</scope>
    <source>
        <strain evidence="2 3">LMG 22550</strain>
    </source>
</reference>
<organism evidence="2 3">
    <name type="scientific">Leeuwenhoekiella aequorea</name>
    <dbReference type="NCBI Taxonomy" id="283736"/>
    <lineage>
        <taxon>Bacteria</taxon>
        <taxon>Pseudomonadati</taxon>
        <taxon>Bacteroidota</taxon>
        <taxon>Flavobacteriia</taxon>
        <taxon>Flavobacteriales</taxon>
        <taxon>Flavobacteriaceae</taxon>
        <taxon>Leeuwenhoekiella</taxon>
    </lineage>
</organism>
<keyword evidence="3" id="KW-1185">Reference proteome</keyword>
<dbReference type="Pfam" id="PF04379">
    <property type="entry name" value="DUF525"/>
    <property type="match status" value="1"/>
</dbReference>
<evidence type="ECO:0000313" key="3">
    <source>
        <dbReference type="Proteomes" id="UP000289238"/>
    </source>
</evidence>
<dbReference type="AlphaFoldDB" id="A0A4Q0P445"/>
<dbReference type="GO" id="GO:0070987">
    <property type="term" value="P:error-free translesion synthesis"/>
    <property type="evidence" value="ECO:0007669"/>
    <property type="project" value="TreeGrafter"/>
</dbReference>
<dbReference type="EMBL" id="QOVM01000009">
    <property type="protein sequence ID" value="RXG20299.1"/>
    <property type="molecule type" value="Genomic_DNA"/>
</dbReference>
<dbReference type="RefSeq" id="WP_128758836.1">
    <property type="nucleotide sequence ID" value="NZ_JASMRS010000002.1"/>
</dbReference>
<dbReference type="Gene3D" id="2.60.40.1470">
    <property type="entry name" value="ApaG domain"/>
    <property type="match status" value="1"/>
</dbReference>
<name>A0A4Q0P445_9FLAO</name>
<comment type="caution">
    <text evidence="2">The sequence shown here is derived from an EMBL/GenBank/DDBJ whole genome shotgun (WGS) entry which is preliminary data.</text>
</comment>
<dbReference type="NCBIfam" id="NF003967">
    <property type="entry name" value="PRK05461.1"/>
    <property type="match status" value="1"/>
</dbReference>
<dbReference type="PROSITE" id="PS51087">
    <property type="entry name" value="APAG"/>
    <property type="match status" value="1"/>
</dbReference>
<evidence type="ECO:0000313" key="2">
    <source>
        <dbReference type="EMBL" id="RXG20299.1"/>
    </source>
</evidence>